<feature type="region of interest" description="Disordered" evidence="1">
    <location>
        <begin position="167"/>
        <end position="191"/>
    </location>
</feature>
<dbReference type="PANTHER" id="PTHR11130:SF0">
    <property type="entry name" value="GLUTATHIONE SYNTHETASE"/>
    <property type="match status" value="1"/>
</dbReference>
<dbReference type="GO" id="GO:0005829">
    <property type="term" value="C:cytosol"/>
    <property type="evidence" value="ECO:0007669"/>
    <property type="project" value="TreeGrafter"/>
</dbReference>
<feature type="compositionally biased region" description="Polar residues" evidence="1">
    <location>
        <begin position="177"/>
        <end position="191"/>
    </location>
</feature>
<dbReference type="OrthoDB" id="2020073at2759"/>
<dbReference type="Pfam" id="PF03917">
    <property type="entry name" value="GSH_synth_ATP"/>
    <property type="match status" value="1"/>
</dbReference>
<dbReference type="Gene3D" id="3.30.1490.80">
    <property type="match status" value="1"/>
</dbReference>
<dbReference type="InterPro" id="IPR014049">
    <property type="entry name" value="Glutathione_synthase_N_euk"/>
</dbReference>
<gene>
    <name evidence="2" type="ORF">MELIAE_LOCUS3848</name>
</gene>
<dbReference type="Proteomes" id="UP001154078">
    <property type="component" value="Chromosome 2"/>
</dbReference>
<accession>A0A9P0AYB2</accession>
<evidence type="ECO:0000313" key="2">
    <source>
        <dbReference type="EMBL" id="CAH0551180.1"/>
    </source>
</evidence>
<reference evidence="2" key="1">
    <citation type="submission" date="2021-12" db="EMBL/GenBank/DDBJ databases">
        <authorList>
            <person name="King R."/>
        </authorList>
    </citation>
    <scope>NUCLEOTIDE SEQUENCE</scope>
</reference>
<dbReference type="AlphaFoldDB" id="A0A9P0AYB2"/>
<sequence length="191" mass="21578">MASKHMPDVIPIPLPDDVLVEIVSKSRDWALMHGAAMRSKSSFSEDSVTFAPFVLLPSSFPKKEFEEAVDIQVILNELVHKVAHDRHFLTTCLRDTIQVDDFTAKLFKIYETIQNEGISQEHMWSKWELAQALKVNSLPSCSGALKSFGCERKTYCLRRSTPPEYVARREPARRGSQLLSPPGKTNINTTC</sequence>
<dbReference type="EMBL" id="OV121133">
    <property type="protein sequence ID" value="CAH0551180.1"/>
    <property type="molecule type" value="Genomic_DNA"/>
</dbReference>
<dbReference type="InterPro" id="IPR005615">
    <property type="entry name" value="Glutathione_synthase"/>
</dbReference>
<name>A0A9P0AYB2_BRAAE</name>
<dbReference type="FunFam" id="3.30.1490.80:FF:000009">
    <property type="entry name" value="Glutathione synthetase"/>
    <property type="match status" value="1"/>
</dbReference>
<dbReference type="PANTHER" id="PTHR11130">
    <property type="entry name" value="GLUTATHIONE SYNTHETASE"/>
    <property type="match status" value="1"/>
</dbReference>
<organism evidence="2 3">
    <name type="scientific">Brassicogethes aeneus</name>
    <name type="common">Rape pollen beetle</name>
    <name type="synonym">Meligethes aeneus</name>
    <dbReference type="NCBI Taxonomy" id="1431903"/>
    <lineage>
        <taxon>Eukaryota</taxon>
        <taxon>Metazoa</taxon>
        <taxon>Ecdysozoa</taxon>
        <taxon>Arthropoda</taxon>
        <taxon>Hexapoda</taxon>
        <taxon>Insecta</taxon>
        <taxon>Pterygota</taxon>
        <taxon>Neoptera</taxon>
        <taxon>Endopterygota</taxon>
        <taxon>Coleoptera</taxon>
        <taxon>Polyphaga</taxon>
        <taxon>Cucujiformia</taxon>
        <taxon>Nitidulidae</taxon>
        <taxon>Meligethinae</taxon>
        <taxon>Brassicogethes</taxon>
    </lineage>
</organism>
<proteinExistence type="predicted"/>
<keyword evidence="3" id="KW-1185">Reference proteome</keyword>
<dbReference type="SUPFAM" id="SSF56059">
    <property type="entry name" value="Glutathione synthetase ATP-binding domain-like"/>
    <property type="match status" value="1"/>
</dbReference>
<protein>
    <submittedName>
        <fullName evidence="2">Uncharacterized protein</fullName>
    </submittedName>
</protein>
<dbReference type="GO" id="GO:0043295">
    <property type="term" value="F:glutathione binding"/>
    <property type="evidence" value="ECO:0007669"/>
    <property type="project" value="TreeGrafter"/>
</dbReference>
<dbReference type="GO" id="GO:0005524">
    <property type="term" value="F:ATP binding"/>
    <property type="evidence" value="ECO:0007669"/>
    <property type="project" value="InterPro"/>
</dbReference>
<dbReference type="GO" id="GO:0004363">
    <property type="term" value="F:glutathione synthase activity"/>
    <property type="evidence" value="ECO:0007669"/>
    <property type="project" value="InterPro"/>
</dbReference>
<evidence type="ECO:0000256" key="1">
    <source>
        <dbReference type="SAM" id="MobiDB-lite"/>
    </source>
</evidence>
<evidence type="ECO:0000313" key="3">
    <source>
        <dbReference type="Proteomes" id="UP001154078"/>
    </source>
</evidence>